<feature type="region of interest" description="Disordered" evidence="1">
    <location>
        <begin position="433"/>
        <end position="461"/>
    </location>
</feature>
<accession>A0A0N1IMG9</accession>
<protein>
    <submittedName>
        <fullName evidence="2">Uncharacterized protein</fullName>
    </submittedName>
</protein>
<reference evidence="2 3" key="1">
    <citation type="journal article" date="2015" name="PLoS Pathog.">
        <title>Leptomonas seymouri: Adaptations to the Dixenous Life Cycle Analyzed by Genome Sequencing, Transcriptome Profiling and Co-infection with Leishmania donovani.</title>
        <authorList>
            <person name="Kraeva N."/>
            <person name="Butenko A."/>
            <person name="Hlavacova J."/>
            <person name="Kostygov A."/>
            <person name="Myskova J."/>
            <person name="Grybchuk D."/>
            <person name="Lestinova T."/>
            <person name="Votypka J."/>
            <person name="Volf P."/>
            <person name="Opperdoes F."/>
            <person name="Flegontov P."/>
            <person name="Lukes J."/>
            <person name="Yurchenko V."/>
        </authorList>
    </citation>
    <scope>NUCLEOTIDE SEQUENCE [LARGE SCALE GENOMIC DNA]</scope>
    <source>
        <strain evidence="2 3">ATCC 30220</strain>
    </source>
</reference>
<dbReference type="Proteomes" id="UP000038009">
    <property type="component" value="Unassembled WGS sequence"/>
</dbReference>
<feature type="region of interest" description="Disordered" evidence="1">
    <location>
        <begin position="167"/>
        <end position="198"/>
    </location>
</feature>
<proteinExistence type="predicted"/>
<dbReference type="AlphaFoldDB" id="A0A0N1IMG9"/>
<sequence>MNSPTPLSNEAVATDLPSRSLHTLPLDGVSTVTTESLTPSPLLLLLPSAHDENLTVRSATSDTATVMPPPAPASAKNIPLLSTNSLQSLFSKNMPSNFLGARRPTCSEQASGIVSRGSYLKCEGESQVDDLLLEATQAFRGSFHIRESVVEAAPAADVAEVAKEEPVGTAKAAMDPLADDGGNSKTSPLMQRMRPQSLSRTPFQLEMSAKINTSEGVECVESYDPHLRKIVTYNVMSSFSLDSPYTAPSAEEIRSNTTLCPGTLAHSRCSSLPPPVCSLSGSPMATNVSAQTAFGNDCGLPHSLMRFPVFNGLSDAVWSPNSRYNRRSTSILSCGRSKSGTPTTQESAAAVTLPVIPRNCPTSASHKKAGAVMNNRWREKNGVQGSMLMDSPAHLSEGISGFLPTLSPLTSLSAMATTGALFSSEEIVAPSRSCSRSLGEGRVTSRRHRSTAHRKHGGSNSESEILIVPNVLPAGVDAAISLT</sequence>
<dbReference type="OrthoDB" id="10670189at2759"/>
<dbReference type="OMA" id="QRIFREP"/>
<comment type="caution">
    <text evidence="2">The sequence shown here is derived from an EMBL/GenBank/DDBJ whole genome shotgun (WGS) entry which is preliminary data.</text>
</comment>
<evidence type="ECO:0000313" key="2">
    <source>
        <dbReference type="EMBL" id="KPI90311.1"/>
    </source>
</evidence>
<feature type="compositionally biased region" description="Basic residues" evidence="1">
    <location>
        <begin position="444"/>
        <end position="457"/>
    </location>
</feature>
<dbReference type="EMBL" id="LJSK01000007">
    <property type="protein sequence ID" value="KPI90311.1"/>
    <property type="molecule type" value="Genomic_DNA"/>
</dbReference>
<dbReference type="VEuPathDB" id="TriTrypDB:Lsey_0007_0240"/>
<name>A0A0N1IMG9_LEPSE</name>
<feature type="compositionally biased region" description="Polar residues" evidence="1">
    <location>
        <begin position="183"/>
        <end position="198"/>
    </location>
</feature>
<evidence type="ECO:0000256" key="1">
    <source>
        <dbReference type="SAM" id="MobiDB-lite"/>
    </source>
</evidence>
<keyword evidence="3" id="KW-1185">Reference proteome</keyword>
<evidence type="ECO:0000313" key="3">
    <source>
        <dbReference type="Proteomes" id="UP000038009"/>
    </source>
</evidence>
<organism evidence="2 3">
    <name type="scientific">Leptomonas seymouri</name>
    <dbReference type="NCBI Taxonomy" id="5684"/>
    <lineage>
        <taxon>Eukaryota</taxon>
        <taxon>Discoba</taxon>
        <taxon>Euglenozoa</taxon>
        <taxon>Kinetoplastea</taxon>
        <taxon>Metakinetoplastina</taxon>
        <taxon>Trypanosomatida</taxon>
        <taxon>Trypanosomatidae</taxon>
        <taxon>Leishmaniinae</taxon>
        <taxon>Leptomonas</taxon>
    </lineage>
</organism>
<gene>
    <name evidence="2" type="ORF">ABL78_0538</name>
</gene>